<keyword evidence="2" id="KW-1185">Reference proteome</keyword>
<sequence length="172" mass="20569">MNLLSPFNHYSNFCNLYRKVENANIWEIWIDIPEELFKICNFNLVALKLLTNSKEMALNFFLYYTILRYMKNFLKQNKTLWSFIQRLCSIHIQRYIHCDLHPASLWIQDLMYILKTRDSYMFLNADQEMKNEEFQLSELSSDETIHPEASLISKPLPPLQNLTALQIILLQV</sequence>
<gene>
    <name evidence="1" type="ORF">Glove_58g41</name>
</gene>
<evidence type="ECO:0000313" key="1">
    <source>
        <dbReference type="EMBL" id="RHZ85921.1"/>
    </source>
</evidence>
<reference evidence="1 2" key="1">
    <citation type="submission" date="2018-08" db="EMBL/GenBank/DDBJ databases">
        <title>Genome and evolution of the arbuscular mycorrhizal fungus Diversispora epigaea (formerly Glomus versiforme) and its bacterial endosymbionts.</title>
        <authorList>
            <person name="Sun X."/>
            <person name="Fei Z."/>
            <person name="Harrison M."/>
        </authorList>
    </citation>
    <scope>NUCLEOTIDE SEQUENCE [LARGE SCALE GENOMIC DNA]</scope>
    <source>
        <strain evidence="1 2">IT104</strain>
    </source>
</reference>
<proteinExistence type="predicted"/>
<comment type="caution">
    <text evidence="1">The sequence shown here is derived from an EMBL/GenBank/DDBJ whole genome shotgun (WGS) entry which is preliminary data.</text>
</comment>
<accession>A0A397JCZ1</accession>
<dbReference type="AlphaFoldDB" id="A0A397JCZ1"/>
<protein>
    <recommendedName>
        <fullName evidence="3">Protein kinase domain-containing protein</fullName>
    </recommendedName>
</protein>
<evidence type="ECO:0000313" key="2">
    <source>
        <dbReference type="Proteomes" id="UP000266861"/>
    </source>
</evidence>
<name>A0A397JCZ1_9GLOM</name>
<dbReference type="Proteomes" id="UP000266861">
    <property type="component" value="Unassembled WGS sequence"/>
</dbReference>
<dbReference type="OrthoDB" id="10525379at2759"/>
<organism evidence="1 2">
    <name type="scientific">Diversispora epigaea</name>
    <dbReference type="NCBI Taxonomy" id="1348612"/>
    <lineage>
        <taxon>Eukaryota</taxon>
        <taxon>Fungi</taxon>
        <taxon>Fungi incertae sedis</taxon>
        <taxon>Mucoromycota</taxon>
        <taxon>Glomeromycotina</taxon>
        <taxon>Glomeromycetes</taxon>
        <taxon>Diversisporales</taxon>
        <taxon>Diversisporaceae</taxon>
        <taxon>Diversispora</taxon>
    </lineage>
</organism>
<dbReference type="EMBL" id="PQFF01000055">
    <property type="protein sequence ID" value="RHZ85921.1"/>
    <property type="molecule type" value="Genomic_DNA"/>
</dbReference>
<evidence type="ECO:0008006" key="3">
    <source>
        <dbReference type="Google" id="ProtNLM"/>
    </source>
</evidence>